<feature type="transmembrane region" description="Helical" evidence="11">
    <location>
        <begin position="578"/>
        <end position="599"/>
    </location>
</feature>
<feature type="domain" description="Major facilitator superfamily (MFS) profile" evidence="12">
    <location>
        <begin position="125"/>
        <end position="638"/>
    </location>
</feature>
<organism evidence="13 14">
    <name type="scientific">Galemys pyrenaicus</name>
    <name type="common">Iberian desman</name>
    <name type="synonym">Pyrenean desman</name>
    <dbReference type="NCBI Taxonomy" id="202257"/>
    <lineage>
        <taxon>Eukaryota</taxon>
        <taxon>Metazoa</taxon>
        <taxon>Chordata</taxon>
        <taxon>Craniata</taxon>
        <taxon>Vertebrata</taxon>
        <taxon>Euteleostomi</taxon>
        <taxon>Mammalia</taxon>
        <taxon>Eutheria</taxon>
        <taxon>Laurasiatheria</taxon>
        <taxon>Eulipotyphla</taxon>
        <taxon>Talpidae</taxon>
        <taxon>Galemys</taxon>
    </lineage>
</organism>
<dbReference type="FunFam" id="1.20.1250.20:FF:000116">
    <property type="entry name" value="synaptic vesicular amine transporter isoform X2"/>
    <property type="match status" value="1"/>
</dbReference>
<keyword evidence="4 11" id="KW-0812">Transmembrane</keyword>
<evidence type="ECO:0000256" key="8">
    <source>
        <dbReference type="ARBA" id="ARBA00034439"/>
    </source>
</evidence>
<feature type="transmembrane region" description="Helical" evidence="11">
    <location>
        <begin position="296"/>
        <end position="317"/>
    </location>
</feature>
<keyword evidence="3" id="KW-0813">Transport</keyword>
<dbReference type="GO" id="GO:0005335">
    <property type="term" value="F:serotonin:sodium:chloride symporter activity"/>
    <property type="evidence" value="ECO:0007669"/>
    <property type="project" value="TreeGrafter"/>
</dbReference>
<dbReference type="GO" id="GO:0042910">
    <property type="term" value="F:xenobiotic transmembrane transporter activity"/>
    <property type="evidence" value="ECO:0007669"/>
    <property type="project" value="InterPro"/>
</dbReference>
<sequence length="704" mass="75456">MSLVTREKNLNSCNVNATSSQRTDVTKRVATHSEKWELRGGREQGGALQPRACPDGARRLPSLRVGAAGRALAESELGGGLGPPVPESAGASPRAAPAARARAMALSELAPLRWLRESRHSRKLILFIVFLALLLDNMLLTVVVPIIPSYLYSMRHEKNTTETQTAKPVLTASTSGSFQHIFSYYDNSTMATGNHTGGPQRALLPKATTQQLVANTSAAPSDCPSEDKELLNENVQVGLLFASKATVQLLTNPFIGLLTNRIGYPIPMFAGFCIMFVSTVMFAFSSSYALLLIARSLQGIGSSCSSVAGLGMLASVYTDDKERGNAMGIALGGLAMGVLVGPPFGSVLYEFVGKTAPFLVLAVFVLLDGAIQLFVLQPSQVQPESQKGTPITTLLRDPYILIAAGAICFANMGIAMLEPALPIWMMETMCSRKWQLDEGRQGGGCRCRATTFLEKQNGERTQPPVCTDARDGLGAALQASSPFAAPCSLTLSAPAPHLSFEPRRGRQARQLPRARAWCCRRRSAGQLTLASAGGDEAIPFAKNIYGLIAPNFGVGFAIGMVDSSMMPIMGHLVDLRHVSVYGSVYAIADVAFCMGYAIGPSAGGAIAKAIGFPWLMTIIGIVDILFAPLCFFLRSLPAKEEKMRLSHSLTHSVSPAQPQEPPAFPSVQRERLFTVQPQSCCPGFLSICLAAIAHMMAYLRSWRK</sequence>
<keyword evidence="6 11" id="KW-1133">Transmembrane helix</keyword>
<dbReference type="Proteomes" id="UP000700334">
    <property type="component" value="Unassembled WGS sequence"/>
</dbReference>
<keyword evidence="7 11" id="KW-0472">Membrane</keyword>
<feature type="transmembrane region" description="Helical" evidence="11">
    <location>
        <begin position="399"/>
        <end position="424"/>
    </location>
</feature>
<dbReference type="GO" id="GO:0030672">
    <property type="term" value="C:synaptic vesicle membrane"/>
    <property type="evidence" value="ECO:0007669"/>
    <property type="project" value="UniProtKB-SubCell"/>
</dbReference>
<dbReference type="GO" id="GO:0043195">
    <property type="term" value="C:terminal bouton"/>
    <property type="evidence" value="ECO:0007669"/>
    <property type="project" value="TreeGrafter"/>
</dbReference>
<dbReference type="PANTHER" id="PTHR23506">
    <property type="entry name" value="GH10249P"/>
    <property type="match status" value="1"/>
</dbReference>
<protein>
    <submittedName>
        <fullName evidence="13">Synaptic vesicular amine transporter</fullName>
    </submittedName>
</protein>
<evidence type="ECO:0000259" key="12">
    <source>
        <dbReference type="PROSITE" id="PS50850"/>
    </source>
</evidence>
<evidence type="ECO:0000256" key="2">
    <source>
        <dbReference type="ARBA" id="ARBA00006829"/>
    </source>
</evidence>
<evidence type="ECO:0000313" key="13">
    <source>
        <dbReference type="EMBL" id="KAG8517423.1"/>
    </source>
</evidence>
<dbReference type="InterPro" id="IPR050930">
    <property type="entry name" value="MFS_Vesicular_Transporter"/>
</dbReference>
<evidence type="ECO:0000256" key="3">
    <source>
        <dbReference type="ARBA" id="ARBA00022448"/>
    </source>
</evidence>
<feature type="region of interest" description="Disordered" evidence="10">
    <location>
        <begin position="77"/>
        <end position="96"/>
    </location>
</feature>
<evidence type="ECO:0000256" key="9">
    <source>
        <dbReference type="ARBA" id="ARBA00048115"/>
    </source>
</evidence>
<feature type="transmembrane region" description="Helical" evidence="11">
    <location>
        <begin position="358"/>
        <end position="379"/>
    </location>
</feature>
<dbReference type="EMBL" id="JAGFMF010011658">
    <property type="protein sequence ID" value="KAG8517423.1"/>
    <property type="molecule type" value="Genomic_DNA"/>
</dbReference>
<proteinExistence type="inferred from homology"/>
<feature type="transmembrane region" description="Helical" evidence="11">
    <location>
        <begin position="262"/>
        <end position="284"/>
    </location>
</feature>
<dbReference type="InterPro" id="IPR001958">
    <property type="entry name" value="Tet-R_TetA/multi-R_MdtG-like"/>
</dbReference>
<feature type="compositionally biased region" description="Low complexity" evidence="10">
    <location>
        <begin position="87"/>
        <end position="96"/>
    </location>
</feature>
<comment type="caution">
    <text evidence="13">The sequence shown here is derived from an EMBL/GenBank/DDBJ whole genome shotgun (WGS) entry which is preliminary data.</text>
</comment>
<reference evidence="13" key="1">
    <citation type="journal article" date="2021" name="Evol. Appl.">
        <title>The genome of the Pyrenean desman and the effects of bottlenecks and inbreeding on the genomic landscape of an endangered species.</title>
        <authorList>
            <person name="Escoda L."/>
            <person name="Castresana J."/>
        </authorList>
    </citation>
    <scope>NUCLEOTIDE SEQUENCE</scope>
    <source>
        <strain evidence="13">IBE-C5619</strain>
    </source>
</reference>
<evidence type="ECO:0000256" key="5">
    <source>
        <dbReference type="ARBA" id="ARBA00022775"/>
    </source>
</evidence>
<evidence type="ECO:0000256" key="4">
    <source>
        <dbReference type="ARBA" id="ARBA00022692"/>
    </source>
</evidence>
<dbReference type="InterPro" id="IPR020846">
    <property type="entry name" value="MFS_dom"/>
</dbReference>
<dbReference type="CDD" id="cd17384">
    <property type="entry name" value="MFS_SLC18A1_2_VAT1_2"/>
    <property type="match status" value="1"/>
</dbReference>
<comment type="catalytic activity">
    <reaction evidence="9">
        <text>serotonin(in) + 2 H(+)(out) = serotonin(out) + 2 H(+)(in)</text>
        <dbReference type="Rhea" id="RHEA:73743"/>
        <dbReference type="ChEBI" id="CHEBI:15378"/>
        <dbReference type="ChEBI" id="CHEBI:350546"/>
    </reaction>
    <physiologicalReaction direction="left-to-right" evidence="9">
        <dbReference type="Rhea" id="RHEA:73744"/>
    </physiologicalReaction>
</comment>
<comment type="subcellular location">
    <subcellularLocation>
        <location evidence="1">Cytoplasmic vesicle</location>
        <location evidence="1">Secretory vesicle</location>
        <location evidence="1">Synaptic vesicle membrane</location>
        <topology evidence="1">Multi-pass membrane protein</topology>
    </subcellularLocation>
</comment>
<dbReference type="NCBIfam" id="TIGR00880">
    <property type="entry name" value="2_A_01_02"/>
    <property type="match status" value="1"/>
</dbReference>
<dbReference type="SUPFAM" id="SSF103473">
    <property type="entry name" value="MFS general substrate transporter"/>
    <property type="match status" value="2"/>
</dbReference>
<evidence type="ECO:0000256" key="6">
    <source>
        <dbReference type="ARBA" id="ARBA00022989"/>
    </source>
</evidence>
<feature type="transmembrane region" description="Helical" evidence="11">
    <location>
        <begin position="124"/>
        <end position="147"/>
    </location>
</feature>
<evidence type="ECO:0000256" key="11">
    <source>
        <dbReference type="SAM" id="Phobius"/>
    </source>
</evidence>
<keyword evidence="5" id="KW-0532">Neurotransmitter transport</keyword>
<dbReference type="OrthoDB" id="5086884at2759"/>
<evidence type="ECO:0000256" key="10">
    <source>
        <dbReference type="SAM" id="MobiDB-lite"/>
    </source>
</evidence>
<dbReference type="GO" id="GO:0015842">
    <property type="term" value="P:aminergic neurotransmitter loading into synaptic vesicle"/>
    <property type="evidence" value="ECO:0007669"/>
    <property type="project" value="TreeGrafter"/>
</dbReference>
<dbReference type="InterPro" id="IPR011701">
    <property type="entry name" value="MFS"/>
</dbReference>
<name>A0A8J6AB44_GALPY</name>
<evidence type="ECO:0000313" key="14">
    <source>
        <dbReference type="Proteomes" id="UP000700334"/>
    </source>
</evidence>
<evidence type="ECO:0000256" key="7">
    <source>
        <dbReference type="ARBA" id="ARBA00023136"/>
    </source>
</evidence>
<dbReference type="InterPro" id="IPR036259">
    <property type="entry name" value="MFS_trans_sf"/>
</dbReference>
<accession>A0A8J6AB44</accession>
<comment type="similarity">
    <text evidence="2">Belongs to the major facilitator superfamily. Vesicular transporter family.</text>
</comment>
<feature type="transmembrane region" description="Helical" evidence="11">
    <location>
        <begin position="611"/>
        <end position="633"/>
    </location>
</feature>
<dbReference type="PANTHER" id="PTHR23506:SF30">
    <property type="entry name" value="SYNAPTIC VESICULAR AMINE TRANSPORTER"/>
    <property type="match status" value="1"/>
</dbReference>
<dbReference type="AlphaFoldDB" id="A0A8J6AB44"/>
<feature type="transmembrane region" description="Helical" evidence="11">
    <location>
        <begin position="329"/>
        <end position="351"/>
    </location>
</feature>
<dbReference type="Gene3D" id="1.20.1250.20">
    <property type="entry name" value="MFS general substrate transporter like domains"/>
    <property type="match status" value="2"/>
</dbReference>
<gene>
    <name evidence="13" type="ORF">J0S82_009658</name>
</gene>
<keyword evidence="14" id="KW-1185">Reference proteome</keyword>
<dbReference type="Pfam" id="PF07690">
    <property type="entry name" value="MFS_1"/>
    <property type="match status" value="2"/>
</dbReference>
<evidence type="ECO:0000256" key="1">
    <source>
        <dbReference type="ARBA" id="ARBA00004644"/>
    </source>
</evidence>
<dbReference type="PROSITE" id="PS50850">
    <property type="entry name" value="MFS"/>
    <property type="match status" value="1"/>
</dbReference>
<comment type="catalytic activity">
    <reaction evidence="8">
        <text>dopamine(in) + 2 H(+)(out) = dopamine(out) + 2 H(+)(in)</text>
        <dbReference type="Rhea" id="RHEA:73739"/>
        <dbReference type="ChEBI" id="CHEBI:15378"/>
        <dbReference type="ChEBI" id="CHEBI:59905"/>
    </reaction>
    <physiologicalReaction direction="left-to-right" evidence="8">
        <dbReference type="Rhea" id="RHEA:73740"/>
    </physiologicalReaction>
</comment>